<proteinExistence type="predicted"/>
<dbReference type="Proteomes" id="UP001054252">
    <property type="component" value="Unassembled WGS sequence"/>
</dbReference>
<evidence type="ECO:0000256" key="1">
    <source>
        <dbReference type="SAM" id="MobiDB-lite"/>
    </source>
</evidence>
<comment type="caution">
    <text evidence="2">The sequence shown here is derived from an EMBL/GenBank/DDBJ whole genome shotgun (WGS) entry which is preliminary data.</text>
</comment>
<dbReference type="AlphaFoldDB" id="A0AAV5JI65"/>
<gene>
    <name evidence="2" type="ORF">SLEP1_g21865</name>
</gene>
<protein>
    <submittedName>
        <fullName evidence="2">Uncharacterized protein</fullName>
    </submittedName>
</protein>
<reference evidence="2 3" key="1">
    <citation type="journal article" date="2021" name="Commun. Biol.">
        <title>The genome of Shorea leprosula (Dipterocarpaceae) highlights the ecological relevance of drought in aseasonal tropical rainforests.</title>
        <authorList>
            <person name="Ng K.K.S."/>
            <person name="Kobayashi M.J."/>
            <person name="Fawcett J.A."/>
            <person name="Hatakeyama M."/>
            <person name="Paape T."/>
            <person name="Ng C.H."/>
            <person name="Ang C.C."/>
            <person name="Tnah L.H."/>
            <person name="Lee C.T."/>
            <person name="Nishiyama T."/>
            <person name="Sese J."/>
            <person name="O'Brien M.J."/>
            <person name="Copetti D."/>
            <person name="Mohd Noor M.I."/>
            <person name="Ong R.C."/>
            <person name="Putra M."/>
            <person name="Sireger I.Z."/>
            <person name="Indrioko S."/>
            <person name="Kosugi Y."/>
            <person name="Izuno A."/>
            <person name="Isagi Y."/>
            <person name="Lee S.L."/>
            <person name="Shimizu K.K."/>
        </authorList>
    </citation>
    <scope>NUCLEOTIDE SEQUENCE [LARGE SCALE GENOMIC DNA]</scope>
    <source>
        <strain evidence="2">214</strain>
    </source>
</reference>
<evidence type="ECO:0000313" key="2">
    <source>
        <dbReference type="EMBL" id="GKV10515.1"/>
    </source>
</evidence>
<accession>A0AAV5JI65</accession>
<feature type="compositionally biased region" description="Basic and acidic residues" evidence="1">
    <location>
        <begin position="1"/>
        <end position="19"/>
    </location>
</feature>
<evidence type="ECO:0000313" key="3">
    <source>
        <dbReference type="Proteomes" id="UP001054252"/>
    </source>
</evidence>
<sequence length="56" mass="6103">MTGETKEEKPGRTGSDDLLRPQPGPTWVGYGEHCPDSSDSDWAKSNWEGARGKLSP</sequence>
<organism evidence="2 3">
    <name type="scientific">Rubroshorea leprosula</name>
    <dbReference type="NCBI Taxonomy" id="152421"/>
    <lineage>
        <taxon>Eukaryota</taxon>
        <taxon>Viridiplantae</taxon>
        <taxon>Streptophyta</taxon>
        <taxon>Embryophyta</taxon>
        <taxon>Tracheophyta</taxon>
        <taxon>Spermatophyta</taxon>
        <taxon>Magnoliopsida</taxon>
        <taxon>eudicotyledons</taxon>
        <taxon>Gunneridae</taxon>
        <taxon>Pentapetalae</taxon>
        <taxon>rosids</taxon>
        <taxon>malvids</taxon>
        <taxon>Malvales</taxon>
        <taxon>Dipterocarpaceae</taxon>
        <taxon>Rubroshorea</taxon>
    </lineage>
</organism>
<name>A0AAV5JI65_9ROSI</name>
<keyword evidence="3" id="KW-1185">Reference proteome</keyword>
<dbReference type="EMBL" id="BPVZ01000032">
    <property type="protein sequence ID" value="GKV10515.1"/>
    <property type="molecule type" value="Genomic_DNA"/>
</dbReference>
<feature type="region of interest" description="Disordered" evidence="1">
    <location>
        <begin position="1"/>
        <end position="56"/>
    </location>
</feature>